<evidence type="ECO:0000256" key="1">
    <source>
        <dbReference type="SAM" id="MobiDB-lite"/>
    </source>
</evidence>
<protein>
    <submittedName>
        <fullName evidence="2">Uncharacterized protein</fullName>
    </submittedName>
</protein>
<proteinExistence type="predicted"/>
<feature type="region of interest" description="Disordered" evidence="1">
    <location>
        <begin position="1"/>
        <end position="33"/>
    </location>
</feature>
<gene>
    <name evidence="2" type="ORF">NDN08_004424</name>
</gene>
<evidence type="ECO:0000313" key="2">
    <source>
        <dbReference type="EMBL" id="KAJ8903316.1"/>
    </source>
</evidence>
<feature type="region of interest" description="Disordered" evidence="1">
    <location>
        <begin position="113"/>
        <end position="149"/>
    </location>
</feature>
<comment type="caution">
    <text evidence="2">The sequence shown here is derived from an EMBL/GenBank/DDBJ whole genome shotgun (WGS) entry which is preliminary data.</text>
</comment>
<accession>A0AAV8UPB6</accession>
<name>A0AAV8UPB6_9RHOD</name>
<dbReference type="EMBL" id="JAMWBK010000007">
    <property type="protein sequence ID" value="KAJ8903316.1"/>
    <property type="molecule type" value="Genomic_DNA"/>
</dbReference>
<sequence length="149" mass="16367">MFGTASSREENSIPFDPKASTDSAQESSKEAGQRPSLSSSLIWVLESVCLQALLRTVSAGMEGRELRNRFLFESSLALKDEAPSISRTRVRKGRAVRVCKGCGNIERSIRKSCPKEETLKSPAEVTSKPGKKKQALDKPTKLSSSFLFE</sequence>
<reference evidence="2 3" key="1">
    <citation type="journal article" date="2023" name="Nat. Commun.">
        <title>Origin of minicircular mitochondrial genomes in red algae.</title>
        <authorList>
            <person name="Lee Y."/>
            <person name="Cho C.H."/>
            <person name="Lee Y.M."/>
            <person name="Park S.I."/>
            <person name="Yang J.H."/>
            <person name="West J.A."/>
            <person name="Bhattacharya D."/>
            <person name="Yoon H.S."/>
        </authorList>
    </citation>
    <scope>NUCLEOTIDE SEQUENCE [LARGE SCALE GENOMIC DNA]</scope>
    <source>
        <strain evidence="2 3">CCMP1338</strain>
        <tissue evidence="2">Whole cell</tissue>
    </source>
</reference>
<dbReference type="AlphaFoldDB" id="A0AAV8UPB6"/>
<evidence type="ECO:0000313" key="3">
    <source>
        <dbReference type="Proteomes" id="UP001157974"/>
    </source>
</evidence>
<organism evidence="2 3">
    <name type="scientific">Rhodosorus marinus</name>
    <dbReference type="NCBI Taxonomy" id="101924"/>
    <lineage>
        <taxon>Eukaryota</taxon>
        <taxon>Rhodophyta</taxon>
        <taxon>Stylonematophyceae</taxon>
        <taxon>Stylonematales</taxon>
        <taxon>Stylonemataceae</taxon>
        <taxon>Rhodosorus</taxon>
    </lineage>
</organism>
<keyword evidence="3" id="KW-1185">Reference proteome</keyword>
<dbReference type="Proteomes" id="UP001157974">
    <property type="component" value="Unassembled WGS sequence"/>
</dbReference>